<feature type="binding site" evidence="7">
    <location>
        <position position="221"/>
    </location>
    <ligand>
        <name>5-hydroxyisourate</name>
        <dbReference type="ChEBI" id="CHEBI:18072"/>
    </ligand>
</feature>
<evidence type="ECO:0000313" key="9">
    <source>
        <dbReference type="EMBL" id="NYF88790.1"/>
    </source>
</evidence>
<dbReference type="GO" id="GO:0006145">
    <property type="term" value="P:purine nucleobase catabolic process"/>
    <property type="evidence" value="ECO:0007669"/>
    <property type="project" value="TreeGrafter"/>
</dbReference>
<dbReference type="SUPFAM" id="SSF55620">
    <property type="entry name" value="Tetrahydrobiopterin biosynthesis enzymes-like"/>
    <property type="match status" value="2"/>
</dbReference>
<feature type="binding site" evidence="7">
    <location>
        <position position="179"/>
    </location>
    <ligand>
        <name>urate</name>
        <dbReference type="ChEBI" id="CHEBI:17775"/>
    </ligand>
</feature>
<feature type="binding site" evidence="7">
    <location>
        <position position="162"/>
    </location>
    <ligand>
        <name>urate</name>
        <dbReference type="ChEBI" id="CHEBI:17775"/>
    </ligand>
</feature>
<name>A0A852VAS3_9BACT</name>
<comment type="similarity">
    <text evidence="2 5 8">Belongs to the uricase family.</text>
</comment>
<comment type="caution">
    <text evidence="9">The sequence shown here is derived from an EMBL/GenBank/DDBJ whole genome shotgun (WGS) entry which is preliminary data.</text>
</comment>
<feature type="binding site" evidence="7">
    <location>
        <position position="61"/>
    </location>
    <ligand>
        <name>urate</name>
        <dbReference type="ChEBI" id="CHEBI:17775"/>
    </ligand>
</feature>
<protein>
    <recommendedName>
        <fullName evidence="5 8">Uricase</fullName>
        <ecNumber evidence="5 8">1.7.3.3</ecNumber>
    </recommendedName>
    <alternativeName>
        <fullName evidence="5">Urate oxidase</fullName>
    </alternativeName>
</protein>
<feature type="binding site" evidence="7">
    <location>
        <position position="60"/>
    </location>
    <ligand>
        <name>O2</name>
        <dbReference type="ChEBI" id="CHEBI:15379"/>
    </ligand>
</feature>
<feature type="active site" description="Charge relay system" evidence="6">
    <location>
        <position position="250"/>
    </location>
</feature>
<dbReference type="GO" id="GO:0019628">
    <property type="term" value="P:urate catabolic process"/>
    <property type="evidence" value="ECO:0007669"/>
    <property type="project" value="UniProtKB-UniPathway"/>
</dbReference>
<dbReference type="PIRSF" id="PIRSF000241">
    <property type="entry name" value="Urate_oxidase"/>
    <property type="match status" value="1"/>
</dbReference>
<dbReference type="NCBIfam" id="TIGR03383">
    <property type="entry name" value="urate_oxi"/>
    <property type="match status" value="1"/>
</dbReference>
<feature type="binding site" evidence="7">
    <location>
        <position position="61"/>
    </location>
    <ligand>
        <name>5-hydroxyisourate</name>
        <dbReference type="ChEBI" id="CHEBI:18072"/>
    </ligand>
</feature>
<feature type="binding site" evidence="7">
    <location>
        <position position="248"/>
    </location>
    <ligand>
        <name>urate</name>
        <dbReference type="ChEBI" id="CHEBI:17775"/>
    </ligand>
</feature>
<dbReference type="PRINTS" id="PR00093">
    <property type="entry name" value="URICASE"/>
</dbReference>
<keyword evidence="3 5" id="KW-0659">Purine metabolism</keyword>
<keyword evidence="4 5" id="KW-0560">Oxidoreductase</keyword>
<accession>A0A852VAS3</accession>
<evidence type="ECO:0000256" key="3">
    <source>
        <dbReference type="ARBA" id="ARBA00022631"/>
    </source>
</evidence>
<sequence length="286" mass="32341">MIELAENRYGKSRIRLMKVTRHAHGQTYTHDLREWTVQVLLKGDFETAHLEGDNSKILPTDTMKNTVYSLARTSKAIAMEDYAKELVDFLLTRNPQVSSASVRVESTMWKRLTVDGEPHPSAFMRGSGELQTTSVERAQAGSFHILSGLDNLVLLKTANSGFEGYIKDSLTTLPETKDRLFGTAVTADWCYTSPNLDFDAVRTEIREAMLRTFANHNSKSVQQTLYAMAESALEAVPQIDEIEITMPNKHCLLVDLSRFNQDNPNEIFVPTDEPHGYIEARVRRRS</sequence>
<comment type="catalytic activity">
    <reaction evidence="5 8">
        <text>urate + O2 + H2O = 5-hydroxyisourate + H2O2</text>
        <dbReference type="Rhea" id="RHEA:21368"/>
        <dbReference type="ChEBI" id="CHEBI:15377"/>
        <dbReference type="ChEBI" id="CHEBI:15379"/>
        <dbReference type="ChEBI" id="CHEBI:16240"/>
        <dbReference type="ChEBI" id="CHEBI:17775"/>
        <dbReference type="ChEBI" id="CHEBI:18072"/>
        <dbReference type="EC" id="1.7.3.3"/>
    </reaction>
</comment>
<feature type="binding site" evidence="7">
    <location>
        <position position="60"/>
    </location>
    <ligand>
        <name>urate</name>
        <dbReference type="ChEBI" id="CHEBI:17775"/>
    </ligand>
</feature>
<comment type="pathway">
    <text evidence="1 5">Purine metabolism; urate degradation; (S)-allantoin from urate: step 1/3.</text>
</comment>
<dbReference type="InterPro" id="IPR002042">
    <property type="entry name" value="Uricase"/>
</dbReference>
<evidence type="ECO:0000256" key="2">
    <source>
        <dbReference type="ARBA" id="ARBA00009760"/>
    </source>
</evidence>
<evidence type="ECO:0000256" key="6">
    <source>
        <dbReference type="PIRSR" id="PIRSR000241-1"/>
    </source>
</evidence>
<feature type="binding site" evidence="7">
    <location>
        <position position="222"/>
    </location>
    <ligand>
        <name>5-hydroxyisourate</name>
        <dbReference type="ChEBI" id="CHEBI:18072"/>
    </ligand>
</feature>
<evidence type="ECO:0000256" key="1">
    <source>
        <dbReference type="ARBA" id="ARBA00004831"/>
    </source>
</evidence>
<dbReference type="AlphaFoldDB" id="A0A852VAS3"/>
<dbReference type="EC" id="1.7.3.3" evidence="5 8"/>
<organism evidence="9 10">
    <name type="scientific">Tunturiibacter lichenicola</name>
    <dbReference type="NCBI Taxonomy" id="2051959"/>
    <lineage>
        <taxon>Bacteria</taxon>
        <taxon>Pseudomonadati</taxon>
        <taxon>Acidobacteriota</taxon>
        <taxon>Terriglobia</taxon>
        <taxon>Terriglobales</taxon>
        <taxon>Acidobacteriaceae</taxon>
        <taxon>Tunturiibacter</taxon>
    </lineage>
</organism>
<feature type="binding site" evidence="7">
    <location>
        <position position="179"/>
    </location>
    <ligand>
        <name>5-hydroxyisourate</name>
        <dbReference type="ChEBI" id="CHEBI:18072"/>
    </ligand>
</feature>
<dbReference type="GO" id="GO:0004846">
    <property type="term" value="F:urate oxidase activity"/>
    <property type="evidence" value="ECO:0007669"/>
    <property type="project" value="UniProtKB-EC"/>
</dbReference>
<feature type="active site" description="Charge relay system" evidence="6">
    <location>
        <position position="11"/>
    </location>
</feature>
<dbReference type="Gene3D" id="3.10.270.10">
    <property type="entry name" value="Urate Oxidase"/>
    <property type="match status" value="1"/>
</dbReference>
<evidence type="ECO:0000256" key="4">
    <source>
        <dbReference type="ARBA" id="ARBA00023002"/>
    </source>
</evidence>
<feature type="binding site" evidence="7">
    <location>
        <position position="248"/>
    </location>
    <ligand>
        <name>O2</name>
        <dbReference type="ChEBI" id="CHEBI:15379"/>
    </ligand>
</feature>
<evidence type="ECO:0000256" key="5">
    <source>
        <dbReference type="PIRNR" id="PIRNR000241"/>
    </source>
</evidence>
<evidence type="ECO:0000256" key="7">
    <source>
        <dbReference type="PIRSR" id="PIRSR000241-2"/>
    </source>
</evidence>
<feature type="binding site" evidence="7">
    <location>
        <position position="162"/>
    </location>
    <ligand>
        <name>5-hydroxyisourate</name>
        <dbReference type="ChEBI" id="CHEBI:18072"/>
    </ligand>
</feature>
<feature type="binding site" evidence="7">
    <location>
        <position position="221"/>
    </location>
    <ligand>
        <name>urate</name>
        <dbReference type="ChEBI" id="CHEBI:17775"/>
    </ligand>
</feature>
<proteinExistence type="inferred from homology"/>
<feature type="binding site" evidence="7">
    <location>
        <position position="60"/>
    </location>
    <ligand>
        <name>5-hydroxyisourate</name>
        <dbReference type="ChEBI" id="CHEBI:18072"/>
    </ligand>
</feature>
<comment type="function">
    <text evidence="5 8">Catalyzes the oxidation of uric acid to 5-hydroxyisourate, which is further processed to form (S)-allantoin.</text>
</comment>
<evidence type="ECO:0000256" key="8">
    <source>
        <dbReference type="RuleBase" id="RU004455"/>
    </source>
</evidence>
<reference evidence="9 10" key="1">
    <citation type="submission" date="2020-07" db="EMBL/GenBank/DDBJ databases">
        <title>Genomic Encyclopedia of Type Strains, Phase IV (KMG-V): Genome sequencing to study the core and pangenomes of soil and plant-associated prokaryotes.</title>
        <authorList>
            <person name="Whitman W."/>
        </authorList>
    </citation>
    <scope>NUCLEOTIDE SEQUENCE [LARGE SCALE GENOMIC DNA]</scope>
    <source>
        <strain evidence="9 10">M8UP22</strain>
    </source>
</reference>
<feature type="binding site" evidence="7">
    <location>
        <position position="222"/>
    </location>
    <ligand>
        <name>urate</name>
        <dbReference type="ChEBI" id="CHEBI:17775"/>
    </ligand>
</feature>
<dbReference type="EMBL" id="JACCCU010000001">
    <property type="protein sequence ID" value="NYF88790.1"/>
    <property type="molecule type" value="Genomic_DNA"/>
</dbReference>
<dbReference type="Proteomes" id="UP000564385">
    <property type="component" value="Unassembled WGS sequence"/>
</dbReference>
<feature type="active site" description="Charge relay system" evidence="6">
    <location>
        <position position="60"/>
    </location>
</feature>
<dbReference type="Pfam" id="PF01014">
    <property type="entry name" value="Uricase"/>
    <property type="match status" value="2"/>
</dbReference>
<dbReference type="PANTHER" id="PTHR42874:SF1">
    <property type="entry name" value="URICASE"/>
    <property type="match status" value="1"/>
</dbReference>
<evidence type="ECO:0000313" key="10">
    <source>
        <dbReference type="Proteomes" id="UP000564385"/>
    </source>
</evidence>
<dbReference type="UniPathway" id="UPA00394">
    <property type="reaction ID" value="UER00650"/>
</dbReference>
<feature type="binding site" evidence="7">
    <location>
        <position position="248"/>
    </location>
    <ligand>
        <name>5-hydroxyisourate</name>
        <dbReference type="ChEBI" id="CHEBI:18072"/>
    </ligand>
</feature>
<dbReference type="PANTHER" id="PTHR42874">
    <property type="entry name" value="URICASE"/>
    <property type="match status" value="1"/>
</dbReference>
<gene>
    <name evidence="9" type="ORF">HDF08_000857</name>
</gene>